<comment type="caution">
    <text evidence="1">The sequence shown here is derived from an EMBL/GenBank/DDBJ whole genome shotgun (WGS) entry which is preliminary data.</text>
</comment>
<proteinExistence type="predicted"/>
<dbReference type="Pfam" id="PF10604">
    <property type="entry name" value="Polyketide_cyc2"/>
    <property type="match status" value="1"/>
</dbReference>
<reference evidence="1 2" key="1">
    <citation type="submission" date="2020-08" db="EMBL/GenBank/DDBJ databases">
        <title>A Genomic Blueprint of the Chicken Gut Microbiome.</title>
        <authorList>
            <person name="Gilroy R."/>
            <person name="Ravi A."/>
            <person name="Getino M."/>
            <person name="Pursley I."/>
            <person name="Horton D.L."/>
            <person name="Alikhan N.-F."/>
            <person name="Baker D."/>
            <person name="Gharbi K."/>
            <person name="Hall N."/>
            <person name="Watson M."/>
            <person name="Adriaenssens E.M."/>
            <person name="Foster-Nyarko E."/>
            <person name="Jarju S."/>
            <person name="Secka A."/>
            <person name="Antonio M."/>
            <person name="Oren A."/>
            <person name="Chaudhuri R."/>
            <person name="La Ragione R.M."/>
            <person name="Hildebrand F."/>
            <person name="Pallen M.J."/>
        </authorList>
    </citation>
    <scope>NUCLEOTIDE SEQUENCE [LARGE SCALE GENOMIC DNA]</scope>
    <source>
        <strain evidence="1 2">Sa2YVA2</strain>
    </source>
</reference>
<accession>A0ABR8UE29</accession>
<name>A0ABR8UE29_9BACL</name>
<dbReference type="RefSeq" id="WP_191696103.1">
    <property type="nucleotide sequence ID" value="NZ_JACSQN010000027.1"/>
</dbReference>
<gene>
    <name evidence="1" type="ORF">H9649_17030</name>
</gene>
<dbReference type="Gene3D" id="3.30.530.20">
    <property type="match status" value="1"/>
</dbReference>
<protein>
    <submittedName>
        <fullName evidence="1">SRPBCC family protein</fullName>
    </submittedName>
</protein>
<dbReference type="Proteomes" id="UP000626786">
    <property type="component" value="Unassembled WGS sequence"/>
</dbReference>
<dbReference type="InterPro" id="IPR023393">
    <property type="entry name" value="START-like_dom_sf"/>
</dbReference>
<sequence length="151" mass="16877">MPSGTHTTELDLPIEKIWEFVSDMNRWAPLVPGYIEHEILSDKQSTWTFKGDIGIMQKTVKLRIDIKEWVEPSLVTFDLTGVTENFSGDGYFKAVALSDTKTEMIGNLDITAKGMMGPMINAILKNFVPKTAEDLTKAIAEEIIATNLKQV</sequence>
<keyword evidence="2" id="KW-1185">Reference proteome</keyword>
<dbReference type="CDD" id="cd07812">
    <property type="entry name" value="SRPBCC"/>
    <property type="match status" value="1"/>
</dbReference>
<dbReference type="EMBL" id="JACSQN010000027">
    <property type="protein sequence ID" value="MBD7986277.1"/>
    <property type="molecule type" value="Genomic_DNA"/>
</dbReference>
<evidence type="ECO:0000313" key="2">
    <source>
        <dbReference type="Proteomes" id="UP000626786"/>
    </source>
</evidence>
<dbReference type="SUPFAM" id="SSF55961">
    <property type="entry name" value="Bet v1-like"/>
    <property type="match status" value="1"/>
</dbReference>
<evidence type="ECO:0000313" key="1">
    <source>
        <dbReference type="EMBL" id="MBD7986277.1"/>
    </source>
</evidence>
<dbReference type="InterPro" id="IPR019587">
    <property type="entry name" value="Polyketide_cyclase/dehydratase"/>
</dbReference>
<organism evidence="1 2">
    <name type="scientific">Sporosarcina quadrami</name>
    <dbReference type="NCBI Taxonomy" id="2762234"/>
    <lineage>
        <taxon>Bacteria</taxon>
        <taxon>Bacillati</taxon>
        <taxon>Bacillota</taxon>
        <taxon>Bacilli</taxon>
        <taxon>Bacillales</taxon>
        <taxon>Caryophanaceae</taxon>
        <taxon>Sporosarcina</taxon>
    </lineage>
</organism>